<dbReference type="InterPro" id="IPR004360">
    <property type="entry name" value="Glyas_Fos-R_dOase_dom"/>
</dbReference>
<dbReference type="Proteomes" id="UP000068382">
    <property type="component" value="Unassembled WGS sequence"/>
</dbReference>
<evidence type="ECO:0000313" key="2">
    <source>
        <dbReference type="EMBL" id="KUP94174.1"/>
    </source>
</evidence>
<dbReference type="RefSeq" id="WP_068240797.1">
    <property type="nucleotide sequence ID" value="NZ_LPUY01000025.1"/>
</dbReference>
<accession>A0A132C0R5</accession>
<dbReference type="InterPro" id="IPR037523">
    <property type="entry name" value="VOC_core"/>
</dbReference>
<evidence type="ECO:0000313" key="3">
    <source>
        <dbReference type="Proteomes" id="UP000068382"/>
    </source>
</evidence>
<dbReference type="PROSITE" id="PS51819">
    <property type="entry name" value="VOC"/>
    <property type="match status" value="1"/>
</dbReference>
<sequence>MTIDRMDHFVLTVASIEATCEFYARVLGMTVTEFAGGRKALSFGAQKINLHQSGREFEPKAHSPTAGSGDFCLISAIPLEEFVGHLEVCGVAIEEGIVPRTGATGPIRSVYLRDPDQNLIEVSEYACPEPEQA</sequence>
<feature type="domain" description="VOC" evidence="1">
    <location>
        <begin position="5"/>
        <end position="125"/>
    </location>
</feature>
<dbReference type="SUPFAM" id="SSF54593">
    <property type="entry name" value="Glyoxalase/Bleomycin resistance protein/Dihydroxybiphenyl dioxygenase"/>
    <property type="match status" value="1"/>
</dbReference>
<dbReference type="Pfam" id="PF00903">
    <property type="entry name" value="Glyoxalase"/>
    <property type="match status" value="1"/>
</dbReference>
<dbReference type="PANTHER" id="PTHR21366">
    <property type="entry name" value="GLYOXALASE FAMILY PROTEIN"/>
    <property type="match status" value="1"/>
</dbReference>
<reference evidence="2 3" key="1">
    <citation type="submission" date="2015-12" db="EMBL/GenBank/DDBJ databases">
        <title>Genome sequence of the marine Rhodobacteraceae strain O3.65, Candidatus Tritonibacter horizontis.</title>
        <authorList>
            <person name="Poehlein A."/>
            <person name="Giebel H.A."/>
            <person name="Voget S."/>
            <person name="Brinkhoff T."/>
        </authorList>
    </citation>
    <scope>NUCLEOTIDE SEQUENCE [LARGE SCALE GENOMIC DNA]</scope>
    <source>
        <strain evidence="2 3">O3.65</strain>
    </source>
</reference>
<protein>
    <submittedName>
        <fullName evidence="2">Virulence protein</fullName>
    </submittedName>
</protein>
<dbReference type="AlphaFoldDB" id="A0A132C0R5"/>
<dbReference type="PANTHER" id="PTHR21366:SF14">
    <property type="entry name" value="GLYOXALASE DOMAIN-CONTAINING PROTEIN 5"/>
    <property type="match status" value="1"/>
</dbReference>
<dbReference type="Gene3D" id="3.10.180.10">
    <property type="entry name" value="2,3-Dihydroxybiphenyl 1,2-Dioxygenase, domain 1"/>
    <property type="match status" value="1"/>
</dbReference>
<dbReference type="EMBL" id="LPUY01000025">
    <property type="protein sequence ID" value="KUP94174.1"/>
    <property type="molecule type" value="Genomic_DNA"/>
</dbReference>
<dbReference type="InterPro" id="IPR029068">
    <property type="entry name" value="Glyas_Bleomycin-R_OHBP_Dase"/>
</dbReference>
<dbReference type="InterPro" id="IPR050383">
    <property type="entry name" value="GlyoxalaseI/FosfomycinResist"/>
</dbReference>
<comment type="caution">
    <text evidence="2">The sequence shown here is derived from an EMBL/GenBank/DDBJ whole genome shotgun (WGS) entry which is preliminary data.</text>
</comment>
<name>A0A132C0R5_9RHOB</name>
<gene>
    <name evidence="2" type="ORF">TRIHO_09100</name>
</gene>
<dbReference type="PATRIC" id="fig|1768241.3.peg.946"/>
<keyword evidence="3" id="KW-1185">Reference proteome</keyword>
<dbReference type="CDD" id="cd07253">
    <property type="entry name" value="GLOD5"/>
    <property type="match status" value="1"/>
</dbReference>
<dbReference type="OrthoDB" id="9812656at2"/>
<evidence type="ECO:0000259" key="1">
    <source>
        <dbReference type="PROSITE" id="PS51819"/>
    </source>
</evidence>
<organism evidence="2 3">
    <name type="scientific">Tritonibacter horizontis</name>
    <dbReference type="NCBI Taxonomy" id="1768241"/>
    <lineage>
        <taxon>Bacteria</taxon>
        <taxon>Pseudomonadati</taxon>
        <taxon>Pseudomonadota</taxon>
        <taxon>Alphaproteobacteria</taxon>
        <taxon>Rhodobacterales</taxon>
        <taxon>Paracoccaceae</taxon>
        <taxon>Tritonibacter</taxon>
    </lineage>
</organism>
<proteinExistence type="predicted"/>